<feature type="transmembrane region" description="Helical" evidence="6">
    <location>
        <begin position="35"/>
        <end position="58"/>
    </location>
</feature>
<dbReference type="InterPro" id="IPR000425">
    <property type="entry name" value="MIP"/>
</dbReference>
<dbReference type="Gramene" id="EFJ37202">
    <property type="protein sequence ID" value="EFJ37202"/>
    <property type="gene ID" value="SELMODRAFT_403379"/>
</dbReference>
<accession>D8QTZ7</accession>
<feature type="transmembrane region" description="Helical" evidence="6">
    <location>
        <begin position="118"/>
        <end position="137"/>
    </location>
</feature>
<comment type="similarity">
    <text evidence="5">Belongs to the MIP/aquaporin (TC 1.A.8) family.</text>
</comment>
<dbReference type="AlphaFoldDB" id="D8QTZ7"/>
<feature type="transmembrane region" description="Helical" evidence="6">
    <location>
        <begin position="162"/>
        <end position="185"/>
    </location>
</feature>
<evidence type="ECO:0000256" key="1">
    <source>
        <dbReference type="ARBA" id="ARBA00004141"/>
    </source>
</evidence>
<keyword evidence="2 5" id="KW-0812">Transmembrane</keyword>
<gene>
    <name evidence="7" type="ORF">SELMODRAFT_403379</name>
</gene>
<dbReference type="Proteomes" id="UP000001514">
    <property type="component" value="Unassembled WGS sequence"/>
</dbReference>
<dbReference type="Gene3D" id="1.20.1080.10">
    <property type="entry name" value="Glycerol uptake facilitator protein"/>
    <property type="match status" value="1"/>
</dbReference>
<dbReference type="GO" id="GO:0016020">
    <property type="term" value="C:membrane"/>
    <property type="evidence" value="ECO:0007669"/>
    <property type="project" value="UniProtKB-SubCell"/>
</dbReference>
<dbReference type="PANTHER" id="PTHR47002">
    <property type="entry name" value="AQUAPORIN-LIKE"/>
    <property type="match status" value="1"/>
</dbReference>
<evidence type="ECO:0000256" key="6">
    <source>
        <dbReference type="SAM" id="Phobius"/>
    </source>
</evidence>
<dbReference type="PANTHER" id="PTHR47002:SF2">
    <property type="entry name" value="AQUAPORIN AQPAE.A-LIKE"/>
    <property type="match status" value="1"/>
</dbReference>
<dbReference type="KEGG" id="smo:SELMODRAFT_403379"/>
<sequence>METLEHQNFHHHHKQASSLQILKFLQLQDFITLEAWRSCLVECLATIAFVFSSILIIVSSSQQSSSGSPMASIAILHSILVFIIILSVAPSSGGHFNPCITFLAMVLGYVSPSKLVMYTGAQCVGSIFASLCAKLVLPDDLALKFALGGCVMQNSAGSGLSIGSAFVAESMFTFVLMFVVANLALDPFQGRAFGAILPPSFIGAAVGLLIFASGGLVVGYSGAGMNPARCLGPAVVMGSSSTRDGHWVWWIAPYSATVMVSVLYCLVPPHHALYRGREDLDLVSSVKEAFHPPIVVS</sequence>
<dbReference type="GO" id="GO:0015267">
    <property type="term" value="F:channel activity"/>
    <property type="evidence" value="ECO:0007669"/>
    <property type="project" value="InterPro"/>
</dbReference>
<evidence type="ECO:0000256" key="3">
    <source>
        <dbReference type="ARBA" id="ARBA00022989"/>
    </source>
</evidence>
<comment type="subcellular location">
    <subcellularLocation>
        <location evidence="1">Membrane</location>
        <topology evidence="1">Multi-pass membrane protein</topology>
    </subcellularLocation>
</comment>
<feature type="transmembrane region" description="Helical" evidence="6">
    <location>
        <begin position="192"/>
        <end position="218"/>
    </location>
</feature>
<proteinExistence type="inferred from homology"/>
<protein>
    <submittedName>
        <fullName evidence="7">Uncharacterized protein</fullName>
    </submittedName>
</protein>
<evidence type="ECO:0000313" key="7">
    <source>
        <dbReference type="EMBL" id="EFJ37202.1"/>
    </source>
</evidence>
<reference evidence="7 8" key="1">
    <citation type="journal article" date="2011" name="Science">
        <title>The Selaginella genome identifies genetic changes associated with the evolution of vascular plants.</title>
        <authorList>
            <person name="Banks J.A."/>
            <person name="Nishiyama T."/>
            <person name="Hasebe M."/>
            <person name="Bowman J.L."/>
            <person name="Gribskov M."/>
            <person name="dePamphilis C."/>
            <person name="Albert V.A."/>
            <person name="Aono N."/>
            <person name="Aoyama T."/>
            <person name="Ambrose B.A."/>
            <person name="Ashton N.W."/>
            <person name="Axtell M.J."/>
            <person name="Barker E."/>
            <person name="Barker M.S."/>
            <person name="Bennetzen J.L."/>
            <person name="Bonawitz N.D."/>
            <person name="Chapple C."/>
            <person name="Cheng C."/>
            <person name="Correa L.G."/>
            <person name="Dacre M."/>
            <person name="DeBarry J."/>
            <person name="Dreyer I."/>
            <person name="Elias M."/>
            <person name="Engstrom E.M."/>
            <person name="Estelle M."/>
            <person name="Feng L."/>
            <person name="Finet C."/>
            <person name="Floyd S.K."/>
            <person name="Frommer W.B."/>
            <person name="Fujita T."/>
            <person name="Gramzow L."/>
            <person name="Gutensohn M."/>
            <person name="Harholt J."/>
            <person name="Hattori M."/>
            <person name="Heyl A."/>
            <person name="Hirai T."/>
            <person name="Hiwatashi Y."/>
            <person name="Ishikawa M."/>
            <person name="Iwata M."/>
            <person name="Karol K.G."/>
            <person name="Koehler B."/>
            <person name="Kolukisaoglu U."/>
            <person name="Kubo M."/>
            <person name="Kurata T."/>
            <person name="Lalonde S."/>
            <person name="Li K."/>
            <person name="Li Y."/>
            <person name="Litt A."/>
            <person name="Lyons E."/>
            <person name="Manning G."/>
            <person name="Maruyama T."/>
            <person name="Michael T.P."/>
            <person name="Mikami K."/>
            <person name="Miyazaki S."/>
            <person name="Morinaga S."/>
            <person name="Murata T."/>
            <person name="Mueller-Roeber B."/>
            <person name="Nelson D.R."/>
            <person name="Obara M."/>
            <person name="Oguri Y."/>
            <person name="Olmstead R.G."/>
            <person name="Onodera N."/>
            <person name="Petersen B.L."/>
            <person name="Pils B."/>
            <person name="Prigge M."/>
            <person name="Rensing S.A."/>
            <person name="Riano-Pachon D.M."/>
            <person name="Roberts A.W."/>
            <person name="Sato Y."/>
            <person name="Scheller H.V."/>
            <person name="Schulz B."/>
            <person name="Schulz C."/>
            <person name="Shakirov E.V."/>
            <person name="Shibagaki N."/>
            <person name="Shinohara N."/>
            <person name="Shippen D.E."/>
            <person name="Soerensen I."/>
            <person name="Sotooka R."/>
            <person name="Sugimoto N."/>
            <person name="Sugita M."/>
            <person name="Sumikawa N."/>
            <person name="Tanurdzic M."/>
            <person name="Theissen G."/>
            <person name="Ulvskov P."/>
            <person name="Wakazuki S."/>
            <person name="Weng J.K."/>
            <person name="Willats W.W."/>
            <person name="Wipf D."/>
            <person name="Wolf P.G."/>
            <person name="Yang L."/>
            <person name="Zimmer A.D."/>
            <person name="Zhu Q."/>
            <person name="Mitros T."/>
            <person name="Hellsten U."/>
            <person name="Loque D."/>
            <person name="Otillar R."/>
            <person name="Salamov A."/>
            <person name="Schmutz J."/>
            <person name="Shapiro H."/>
            <person name="Lindquist E."/>
            <person name="Lucas S."/>
            <person name="Rokhsar D."/>
            <person name="Grigoriev I.V."/>
        </authorList>
    </citation>
    <scope>NUCLEOTIDE SEQUENCE [LARGE SCALE GENOMIC DNA]</scope>
</reference>
<evidence type="ECO:0000256" key="5">
    <source>
        <dbReference type="RuleBase" id="RU000477"/>
    </source>
</evidence>
<feature type="transmembrane region" description="Helical" evidence="6">
    <location>
        <begin position="247"/>
        <end position="267"/>
    </location>
</feature>
<dbReference type="Pfam" id="PF00230">
    <property type="entry name" value="MIP"/>
    <property type="match status" value="1"/>
</dbReference>
<dbReference type="HOGENOM" id="CLU_020019_3_0_1"/>
<evidence type="ECO:0000256" key="4">
    <source>
        <dbReference type="ARBA" id="ARBA00023136"/>
    </source>
</evidence>
<dbReference type="eggNOG" id="KOG0223">
    <property type="taxonomic scope" value="Eukaryota"/>
</dbReference>
<evidence type="ECO:0000313" key="8">
    <source>
        <dbReference type="Proteomes" id="UP000001514"/>
    </source>
</evidence>
<dbReference type="PRINTS" id="PR00783">
    <property type="entry name" value="MINTRINSICP"/>
</dbReference>
<dbReference type="EMBL" id="GL377566">
    <property type="protein sequence ID" value="EFJ37202.1"/>
    <property type="molecule type" value="Genomic_DNA"/>
</dbReference>
<keyword evidence="5" id="KW-0813">Transport</keyword>
<keyword evidence="4 6" id="KW-0472">Membrane</keyword>
<organism evidence="8">
    <name type="scientific">Selaginella moellendorffii</name>
    <name type="common">Spikemoss</name>
    <dbReference type="NCBI Taxonomy" id="88036"/>
    <lineage>
        <taxon>Eukaryota</taxon>
        <taxon>Viridiplantae</taxon>
        <taxon>Streptophyta</taxon>
        <taxon>Embryophyta</taxon>
        <taxon>Tracheophyta</taxon>
        <taxon>Lycopodiopsida</taxon>
        <taxon>Selaginellales</taxon>
        <taxon>Selaginellaceae</taxon>
        <taxon>Selaginella</taxon>
    </lineage>
</organism>
<keyword evidence="3 6" id="KW-1133">Transmembrane helix</keyword>
<dbReference type="STRING" id="88036.D8QTZ7"/>
<dbReference type="InterPro" id="IPR023271">
    <property type="entry name" value="Aquaporin-like"/>
</dbReference>
<name>D8QTZ7_SELML</name>
<keyword evidence="8" id="KW-1185">Reference proteome</keyword>
<dbReference type="InParanoid" id="D8QTZ7"/>
<feature type="transmembrane region" description="Helical" evidence="6">
    <location>
        <begin position="70"/>
        <end position="89"/>
    </location>
</feature>
<evidence type="ECO:0000256" key="2">
    <source>
        <dbReference type="ARBA" id="ARBA00022692"/>
    </source>
</evidence>
<dbReference type="OMA" id="WISIRHS"/>
<dbReference type="SUPFAM" id="SSF81338">
    <property type="entry name" value="Aquaporin-like"/>
    <property type="match status" value="1"/>
</dbReference>